<dbReference type="GO" id="GO:0030694">
    <property type="term" value="C:bacterial-type flagellum basal body, rod"/>
    <property type="evidence" value="ECO:0007669"/>
    <property type="project" value="InterPro"/>
</dbReference>
<protein>
    <recommendedName>
        <fullName evidence="3">Flagellar basal-body rod protein FlgF</fullName>
    </recommendedName>
</protein>
<dbReference type="NCBIfam" id="TIGR02490">
    <property type="entry name" value="flgF"/>
    <property type="match status" value="1"/>
</dbReference>
<dbReference type="EMBL" id="MLJW01000133">
    <property type="protein sequence ID" value="OIQ97417.1"/>
    <property type="molecule type" value="Genomic_DNA"/>
</dbReference>
<evidence type="ECO:0000313" key="6">
    <source>
        <dbReference type="EMBL" id="OIQ97417.1"/>
    </source>
</evidence>
<evidence type="ECO:0000256" key="1">
    <source>
        <dbReference type="ARBA" id="ARBA00009677"/>
    </source>
</evidence>
<keyword evidence="6" id="KW-0282">Flagellum</keyword>
<dbReference type="PANTHER" id="PTHR30435">
    <property type="entry name" value="FLAGELLAR PROTEIN"/>
    <property type="match status" value="1"/>
</dbReference>
<dbReference type="InterPro" id="IPR053967">
    <property type="entry name" value="LlgE_F_G-like_D1"/>
</dbReference>
<evidence type="ECO:0000259" key="5">
    <source>
        <dbReference type="Pfam" id="PF22692"/>
    </source>
</evidence>
<accession>A0A1J5RNV8</accession>
<dbReference type="InterPro" id="IPR037925">
    <property type="entry name" value="FlgE/F/G-like"/>
</dbReference>
<dbReference type="InterPro" id="IPR012836">
    <property type="entry name" value="FlgF"/>
</dbReference>
<dbReference type="AlphaFoldDB" id="A0A1J5RNV8"/>
<dbReference type="GO" id="GO:0071978">
    <property type="term" value="P:bacterial-type flagellum-dependent swarming motility"/>
    <property type="evidence" value="ECO:0007669"/>
    <property type="project" value="TreeGrafter"/>
</dbReference>
<name>A0A1J5RNV8_9ZZZZ</name>
<proteinExistence type="inferred from homology"/>
<dbReference type="NCBIfam" id="TIGR03506">
    <property type="entry name" value="FlgEFG_subfam"/>
    <property type="match status" value="1"/>
</dbReference>
<comment type="caution">
    <text evidence="6">The sequence shown here is derived from an EMBL/GenBank/DDBJ whole genome shotgun (WGS) entry which is preliminary data.</text>
</comment>
<organism evidence="6">
    <name type="scientific">mine drainage metagenome</name>
    <dbReference type="NCBI Taxonomy" id="410659"/>
    <lineage>
        <taxon>unclassified sequences</taxon>
        <taxon>metagenomes</taxon>
        <taxon>ecological metagenomes</taxon>
    </lineage>
</organism>
<evidence type="ECO:0000256" key="3">
    <source>
        <dbReference type="ARBA" id="ARBA00040228"/>
    </source>
</evidence>
<evidence type="ECO:0000256" key="2">
    <source>
        <dbReference type="ARBA" id="ARBA00038560"/>
    </source>
</evidence>
<dbReference type="InterPro" id="IPR010930">
    <property type="entry name" value="Flg_bb/hook_C_dom"/>
</dbReference>
<dbReference type="PANTHER" id="PTHR30435:SF18">
    <property type="entry name" value="FLAGELLAR BASAL-BODY ROD PROTEIN FLGF"/>
    <property type="match status" value="1"/>
</dbReference>
<keyword evidence="6" id="KW-0966">Cell projection</keyword>
<keyword evidence="6" id="KW-0969">Cilium</keyword>
<comment type="similarity">
    <text evidence="1">Belongs to the flagella basal body rod proteins family.</text>
</comment>
<comment type="subunit">
    <text evidence="2">The basal body constitutes a major portion of the flagellar organelle and consists of five rings (E,L,P,S, and M) mounted on a central rod. The rod consists of about 26 subunits of FlgG in the distal portion, and FlgB, FlgC and FlgF are thought to build up the proximal portion of the rod with about 6 subunits each.</text>
</comment>
<reference evidence="6" key="1">
    <citation type="submission" date="2016-10" db="EMBL/GenBank/DDBJ databases">
        <title>Sequence of Gallionella enrichment culture.</title>
        <authorList>
            <person name="Poehlein A."/>
            <person name="Muehling M."/>
            <person name="Daniel R."/>
        </authorList>
    </citation>
    <scope>NUCLEOTIDE SEQUENCE</scope>
</reference>
<gene>
    <name evidence="6" type="primary">flgF_4</name>
    <name evidence="6" type="ORF">GALL_205490</name>
</gene>
<feature type="domain" description="Flagellar basal-body/hook protein C-terminal" evidence="4">
    <location>
        <begin position="198"/>
        <end position="242"/>
    </location>
</feature>
<evidence type="ECO:0000259" key="4">
    <source>
        <dbReference type="Pfam" id="PF06429"/>
    </source>
</evidence>
<dbReference type="Pfam" id="PF22692">
    <property type="entry name" value="LlgE_F_G_D1"/>
    <property type="match status" value="1"/>
</dbReference>
<dbReference type="Pfam" id="PF06429">
    <property type="entry name" value="Flg_bbr_C"/>
    <property type="match status" value="1"/>
</dbReference>
<feature type="domain" description="Flagellar hook protein FlgE/F/G-like D1" evidence="5">
    <location>
        <begin position="81"/>
        <end position="145"/>
    </location>
</feature>
<dbReference type="NCBIfam" id="NF009280">
    <property type="entry name" value="PRK12640.1"/>
    <property type="match status" value="1"/>
</dbReference>
<sequence>MDRMIYTAMTGAKHILEQQATTSHNLANATSTGFKAQVDSFRAVPVISTGMPTRAFVVDATVGADFNPGAIQHTNRDLDVAVQGKGWLTVQRADGSEGYTRNGSLKVSENGILQTASGLTVMGDGGPISIPPDVAVSIGKDGTISSVSNNTLPGPANTIGRLKLVNPAESNLVRAEDGLFNTKDGKSAVADANVNVVGGALESSNVNVIDAMVTMISLARQFETQMKLVQNAENNASKASQILTVS</sequence>
<dbReference type="SUPFAM" id="SSF117143">
    <property type="entry name" value="Flagellar hook protein flgE"/>
    <property type="match status" value="1"/>
</dbReference>
<dbReference type="InterPro" id="IPR020013">
    <property type="entry name" value="Flagellar_FlgE/F/G"/>
</dbReference>